<evidence type="ECO:0000313" key="1">
    <source>
        <dbReference type="EMBL" id="MPM29472.1"/>
    </source>
</evidence>
<comment type="caution">
    <text evidence="1">The sequence shown here is derived from an EMBL/GenBank/DDBJ whole genome shotgun (WGS) entry which is preliminary data.</text>
</comment>
<accession>A0A644YLG4</accession>
<sequence length="35" mass="3806">MPFARKELTGKAAADDHVGVVLRAVDALIDREVEL</sequence>
<dbReference type="AlphaFoldDB" id="A0A644YLG4"/>
<dbReference type="EMBL" id="VSSQ01005519">
    <property type="protein sequence ID" value="MPM29472.1"/>
    <property type="molecule type" value="Genomic_DNA"/>
</dbReference>
<proteinExistence type="predicted"/>
<gene>
    <name evidence="1" type="ORF">SDC9_76012</name>
</gene>
<protein>
    <submittedName>
        <fullName evidence="1">Uncharacterized protein</fullName>
    </submittedName>
</protein>
<name>A0A644YLG4_9ZZZZ</name>
<reference evidence="1" key="1">
    <citation type="submission" date="2019-08" db="EMBL/GenBank/DDBJ databases">
        <authorList>
            <person name="Kucharzyk K."/>
            <person name="Murdoch R.W."/>
            <person name="Higgins S."/>
            <person name="Loffler F."/>
        </authorList>
    </citation>
    <scope>NUCLEOTIDE SEQUENCE</scope>
</reference>
<organism evidence="1">
    <name type="scientific">bioreactor metagenome</name>
    <dbReference type="NCBI Taxonomy" id="1076179"/>
    <lineage>
        <taxon>unclassified sequences</taxon>
        <taxon>metagenomes</taxon>
        <taxon>ecological metagenomes</taxon>
    </lineage>
</organism>